<dbReference type="Gene3D" id="3.40.20.10">
    <property type="entry name" value="Severin"/>
    <property type="match status" value="2"/>
</dbReference>
<feature type="domain" description="Gelsolin-like" evidence="2">
    <location>
        <begin position="142"/>
        <end position="209"/>
    </location>
</feature>
<gene>
    <name evidence="3" type="ORF">WJX75_009371</name>
</gene>
<dbReference type="SUPFAM" id="SSF55753">
    <property type="entry name" value="Actin depolymerizing proteins"/>
    <property type="match status" value="2"/>
</dbReference>
<keyword evidence="4" id="KW-1185">Reference proteome</keyword>
<organism evidence="3 4">
    <name type="scientific">Coccomyxa subellipsoidea</name>
    <dbReference type="NCBI Taxonomy" id="248742"/>
    <lineage>
        <taxon>Eukaryota</taxon>
        <taxon>Viridiplantae</taxon>
        <taxon>Chlorophyta</taxon>
        <taxon>core chlorophytes</taxon>
        <taxon>Trebouxiophyceae</taxon>
        <taxon>Trebouxiophyceae incertae sedis</taxon>
        <taxon>Coccomyxaceae</taxon>
        <taxon>Coccomyxa</taxon>
    </lineage>
</organism>
<dbReference type="PRINTS" id="PR00597">
    <property type="entry name" value="GELSOLIN"/>
</dbReference>
<evidence type="ECO:0000313" key="3">
    <source>
        <dbReference type="EMBL" id="KAK9917901.1"/>
    </source>
</evidence>
<accession>A0ABR2Z2E5</accession>
<dbReference type="SMART" id="SM00262">
    <property type="entry name" value="GEL"/>
    <property type="match status" value="2"/>
</dbReference>
<evidence type="ECO:0000259" key="2">
    <source>
        <dbReference type="Pfam" id="PF00626"/>
    </source>
</evidence>
<sequence length="236" mass="25183">MSSSDDFLNSGKEAGIETWRIEDFKPVKQGPAAFGKFYTGDSYVILHTQKAAGGQLSHDIHFWQGKESSQDETGASAILAEQLDAAMGGKPKEFREVQGSESPEFLQMYKGGVKYLAGGAASGFHHHEDAPHKAALFQAKGVRVTEVPLGVASLNSGDVFILDNGAKIYVWTGASASPLEKNKALTQTLALRDDKDHQGKSQVIHLEEGDVEGEDATEFFGALGASDPKSVTIATA</sequence>
<dbReference type="Proteomes" id="UP001491310">
    <property type="component" value="Unassembled WGS sequence"/>
</dbReference>
<dbReference type="Pfam" id="PF00626">
    <property type="entry name" value="Gelsolin"/>
    <property type="match status" value="2"/>
</dbReference>
<reference evidence="3 4" key="1">
    <citation type="journal article" date="2024" name="Nat. Commun.">
        <title>Phylogenomics reveals the evolutionary origins of lichenization in chlorophyte algae.</title>
        <authorList>
            <person name="Puginier C."/>
            <person name="Libourel C."/>
            <person name="Otte J."/>
            <person name="Skaloud P."/>
            <person name="Haon M."/>
            <person name="Grisel S."/>
            <person name="Petersen M."/>
            <person name="Berrin J.G."/>
            <person name="Delaux P.M."/>
            <person name="Dal Grande F."/>
            <person name="Keller J."/>
        </authorList>
    </citation>
    <scope>NUCLEOTIDE SEQUENCE [LARGE SCALE GENOMIC DNA]</scope>
    <source>
        <strain evidence="3 4">SAG 216-7</strain>
    </source>
</reference>
<protein>
    <recommendedName>
        <fullName evidence="2">Gelsolin-like domain-containing protein</fullName>
    </recommendedName>
</protein>
<dbReference type="PANTHER" id="PTHR11977:SF51">
    <property type="entry name" value="PROTEIN FLIGHTLESS-1 HOMOLOG"/>
    <property type="match status" value="1"/>
</dbReference>
<evidence type="ECO:0000256" key="1">
    <source>
        <dbReference type="ARBA" id="ARBA00022737"/>
    </source>
</evidence>
<proteinExistence type="predicted"/>
<evidence type="ECO:0000313" key="4">
    <source>
        <dbReference type="Proteomes" id="UP001491310"/>
    </source>
</evidence>
<dbReference type="EMBL" id="JALJOT010000002">
    <property type="protein sequence ID" value="KAK9917901.1"/>
    <property type="molecule type" value="Genomic_DNA"/>
</dbReference>
<keyword evidence="1" id="KW-0677">Repeat</keyword>
<comment type="caution">
    <text evidence="3">The sequence shown here is derived from an EMBL/GenBank/DDBJ whole genome shotgun (WGS) entry which is preliminary data.</text>
</comment>
<dbReference type="InterPro" id="IPR007122">
    <property type="entry name" value="Villin/Gelsolin"/>
</dbReference>
<dbReference type="CDD" id="cd11290">
    <property type="entry name" value="gelsolin_S1_like"/>
    <property type="match status" value="1"/>
</dbReference>
<dbReference type="InterPro" id="IPR029006">
    <property type="entry name" value="ADF-H/Gelsolin-like_dom_sf"/>
</dbReference>
<feature type="domain" description="Gelsolin-like" evidence="2">
    <location>
        <begin position="24"/>
        <end position="106"/>
    </location>
</feature>
<dbReference type="PANTHER" id="PTHR11977">
    <property type="entry name" value="VILLIN"/>
    <property type="match status" value="1"/>
</dbReference>
<dbReference type="InterPro" id="IPR007123">
    <property type="entry name" value="Gelsolin-like_dom"/>
</dbReference>
<name>A0ABR2Z2E5_9CHLO</name>